<keyword evidence="4 7" id="KW-0067">ATP-binding</keyword>
<organism evidence="7 8">
    <name type="scientific">Desulfosarcina alkanivorans</name>
    <dbReference type="NCBI Taxonomy" id="571177"/>
    <lineage>
        <taxon>Bacteria</taxon>
        <taxon>Pseudomonadati</taxon>
        <taxon>Thermodesulfobacteriota</taxon>
        <taxon>Desulfobacteria</taxon>
        <taxon>Desulfobacterales</taxon>
        <taxon>Desulfosarcinaceae</taxon>
        <taxon>Desulfosarcina</taxon>
    </lineage>
</organism>
<dbReference type="CDD" id="cd03224">
    <property type="entry name" value="ABC_TM1139_LivF_branched"/>
    <property type="match status" value="1"/>
</dbReference>
<dbReference type="PROSITE" id="PS50893">
    <property type="entry name" value="ABC_TRANSPORTER_2"/>
    <property type="match status" value="1"/>
</dbReference>
<feature type="domain" description="ABC transporter" evidence="6">
    <location>
        <begin position="5"/>
        <end position="238"/>
    </location>
</feature>
<evidence type="ECO:0000256" key="3">
    <source>
        <dbReference type="ARBA" id="ARBA00022741"/>
    </source>
</evidence>
<keyword evidence="3" id="KW-0547">Nucleotide-binding</keyword>
<gene>
    <name evidence="7" type="ORF">DSCA_17690</name>
</gene>
<dbReference type="KEGG" id="dalk:DSCA_17690"/>
<dbReference type="InterPro" id="IPR003439">
    <property type="entry name" value="ABC_transporter-like_ATP-bd"/>
</dbReference>
<keyword evidence="2" id="KW-0813">Transport</keyword>
<keyword evidence="8" id="KW-1185">Reference proteome</keyword>
<dbReference type="GO" id="GO:0015658">
    <property type="term" value="F:branched-chain amino acid transmembrane transporter activity"/>
    <property type="evidence" value="ECO:0007669"/>
    <property type="project" value="InterPro"/>
</dbReference>
<dbReference type="PIRSF" id="PIRSF039137">
    <property type="entry name" value="ABC_branched_ATPase"/>
    <property type="match status" value="1"/>
</dbReference>
<dbReference type="PANTHER" id="PTHR43820">
    <property type="entry name" value="HIGH-AFFINITY BRANCHED-CHAIN AMINO ACID TRANSPORT ATP-BINDING PROTEIN LIVF"/>
    <property type="match status" value="1"/>
</dbReference>
<dbReference type="InterPro" id="IPR017871">
    <property type="entry name" value="ABC_transporter-like_CS"/>
</dbReference>
<dbReference type="OrthoDB" id="9780436at2"/>
<dbReference type="InterPro" id="IPR052156">
    <property type="entry name" value="BCAA_Transport_ATP-bd_LivF"/>
</dbReference>
<dbReference type="PROSITE" id="PS00211">
    <property type="entry name" value="ABC_TRANSPORTER_1"/>
    <property type="match status" value="1"/>
</dbReference>
<evidence type="ECO:0000313" key="7">
    <source>
        <dbReference type="EMBL" id="BBO67839.1"/>
    </source>
</evidence>
<evidence type="ECO:0000256" key="5">
    <source>
        <dbReference type="ARBA" id="ARBA00022970"/>
    </source>
</evidence>
<dbReference type="EMBL" id="AP021874">
    <property type="protein sequence ID" value="BBO67839.1"/>
    <property type="molecule type" value="Genomic_DNA"/>
</dbReference>
<dbReference type="GO" id="GO:0015807">
    <property type="term" value="P:L-amino acid transport"/>
    <property type="evidence" value="ECO:0007669"/>
    <property type="project" value="TreeGrafter"/>
</dbReference>
<evidence type="ECO:0000256" key="1">
    <source>
        <dbReference type="ARBA" id="ARBA00005417"/>
    </source>
</evidence>
<dbReference type="GO" id="GO:0016887">
    <property type="term" value="F:ATP hydrolysis activity"/>
    <property type="evidence" value="ECO:0007669"/>
    <property type="project" value="InterPro"/>
</dbReference>
<comment type="similarity">
    <text evidence="1">Belongs to the ABC transporter superfamily.</text>
</comment>
<keyword evidence="5" id="KW-0029">Amino-acid transport</keyword>
<dbReference type="Proteomes" id="UP000427906">
    <property type="component" value="Chromosome"/>
</dbReference>
<protein>
    <submittedName>
        <fullName evidence="7">ABC transporter ATP-binding protein</fullName>
    </submittedName>
</protein>
<dbReference type="RefSeq" id="WP_155316059.1">
    <property type="nucleotide sequence ID" value="NZ_AP021874.1"/>
</dbReference>
<evidence type="ECO:0000313" key="8">
    <source>
        <dbReference type="Proteomes" id="UP000427906"/>
    </source>
</evidence>
<dbReference type="InterPro" id="IPR030660">
    <property type="entry name" value="ABC_branched_ATPase_LivF/BraG"/>
</dbReference>
<reference evidence="7 8" key="1">
    <citation type="submission" date="2019-11" db="EMBL/GenBank/DDBJ databases">
        <title>Comparative genomics of hydrocarbon-degrading Desulfosarcina strains.</title>
        <authorList>
            <person name="Watanabe M."/>
            <person name="Kojima H."/>
            <person name="Fukui M."/>
        </authorList>
    </citation>
    <scope>NUCLEOTIDE SEQUENCE [LARGE SCALE GENOMIC DNA]</scope>
    <source>
        <strain evidence="7 8">PL12</strain>
    </source>
</reference>
<sequence length="247" mass="26464">MAALLSVENLRIVYGAVEALKGISLALNQGEIVTVLGANGAGKSTLLRAISGLVPPESGAVYLDGEALNAVPPYDIVRKGISQSPEGRRVFATLTVEENLNLGAYTRQTHKKEVAEARARVFELFPILVQRRNQLSGTLSGGEQQMLAMGRALMSNPRILLLDEPSLGLSPLFVKLIFKIIREINAQGVSILLVEQNARKALGIANRGYVLETGVISVSGPASDLRDDKKIQEAYLGGAALKRKHTA</sequence>
<dbReference type="Gene3D" id="3.40.50.300">
    <property type="entry name" value="P-loop containing nucleotide triphosphate hydrolases"/>
    <property type="match status" value="1"/>
</dbReference>
<dbReference type="Pfam" id="PF00005">
    <property type="entry name" value="ABC_tran"/>
    <property type="match status" value="1"/>
</dbReference>
<evidence type="ECO:0000256" key="2">
    <source>
        <dbReference type="ARBA" id="ARBA00022448"/>
    </source>
</evidence>
<dbReference type="InterPro" id="IPR027417">
    <property type="entry name" value="P-loop_NTPase"/>
</dbReference>
<evidence type="ECO:0000259" key="6">
    <source>
        <dbReference type="PROSITE" id="PS50893"/>
    </source>
</evidence>
<proteinExistence type="inferred from homology"/>
<dbReference type="AlphaFoldDB" id="A0A5K7YJ01"/>
<dbReference type="GO" id="GO:0005524">
    <property type="term" value="F:ATP binding"/>
    <property type="evidence" value="ECO:0007669"/>
    <property type="project" value="UniProtKB-KW"/>
</dbReference>
<dbReference type="PANTHER" id="PTHR43820:SF4">
    <property type="entry name" value="HIGH-AFFINITY BRANCHED-CHAIN AMINO ACID TRANSPORT ATP-BINDING PROTEIN LIVF"/>
    <property type="match status" value="1"/>
</dbReference>
<name>A0A5K7YJ01_9BACT</name>
<dbReference type="SMART" id="SM00382">
    <property type="entry name" value="AAA"/>
    <property type="match status" value="1"/>
</dbReference>
<evidence type="ECO:0000256" key="4">
    <source>
        <dbReference type="ARBA" id="ARBA00022840"/>
    </source>
</evidence>
<accession>A0A5K7YJ01</accession>
<dbReference type="SUPFAM" id="SSF52540">
    <property type="entry name" value="P-loop containing nucleoside triphosphate hydrolases"/>
    <property type="match status" value="1"/>
</dbReference>
<dbReference type="InterPro" id="IPR003593">
    <property type="entry name" value="AAA+_ATPase"/>
</dbReference>